<gene>
    <name evidence="2" type="ORF">PSEUBRA_SCAF3g03668</name>
</gene>
<proteinExistence type="predicted"/>
<feature type="region of interest" description="Disordered" evidence="1">
    <location>
        <begin position="121"/>
        <end position="151"/>
    </location>
</feature>
<feature type="region of interest" description="Disordered" evidence="1">
    <location>
        <begin position="311"/>
        <end position="340"/>
    </location>
</feature>
<keyword evidence="3" id="KW-1185">Reference proteome</keyword>
<evidence type="ECO:0000313" key="3">
    <source>
        <dbReference type="Proteomes" id="UP000019377"/>
    </source>
</evidence>
<feature type="compositionally biased region" description="Low complexity" evidence="1">
    <location>
        <begin position="663"/>
        <end position="679"/>
    </location>
</feature>
<organism evidence="2 3">
    <name type="scientific">Kalmanozyma brasiliensis (strain GHG001)</name>
    <name type="common">Yeast</name>
    <name type="synonym">Pseudozyma brasiliensis</name>
    <dbReference type="NCBI Taxonomy" id="1365824"/>
    <lineage>
        <taxon>Eukaryota</taxon>
        <taxon>Fungi</taxon>
        <taxon>Dikarya</taxon>
        <taxon>Basidiomycota</taxon>
        <taxon>Ustilaginomycotina</taxon>
        <taxon>Ustilaginomycetes</taxon>
        <taxon>Ustilaginales</taxon>
        <taxon>Ustilaginaceae</taxon>
        <taxon>Kalmanozyma</taxon>
    </lineage>
</organism>
<evidence type="ECO:0000313" key="2">
    <source>
        <dbReference type="EMBL" id="EST06156.1"/>
    </source>
</evidence>
<feature type="compositionally biased region" description="Polar residues" evidence="1">
    <location>
        <begin position="420"/>
        <end position="429"/>
    </location>
</feature>
<accession>V5E7A9</accession>
<evidence type="ECO:0000256" key="1">
    <source>
        <dbReference type="SAM" id="MobiDB-lite"/>
    </source>
</evidence>
<feature type="region of interest" description="Disordered" evidence="1">
    <location>
        <begin position="205"/>
        <end position="244"/>
    </location>
</feature>
<dbReference type="EMBL" id="KI545873">
    <property type="protein sequence ID" value="EST06156.1"/>
    <property type="molecule type" value="Genomic_DNA"/>
</dbReference>
<dbReference type="AlphaFoldDB" id="V5E7A9"/>
<dbReference type="HOGENOM" id="CLU_364834_0_0_1"/>
<dbReference type="eggNOG" id="ENOG502RDU0">
    <property type="taxonomic scope" value="Eukaryota"/>
</dbReference>
<reference evidence="3" key="1">
    <citation type="journal article" date="2013" name="Genome Announc.">
        <title>Draft genome sequence of Pseudozyma brasiliensis sp. nov. strain GHG001, a high producer of endo-1,4-xylanase isolated from an insect pest of sugarcane.</title>
        <authorList>
            <person name="Oliveira J.V.D.C."/>
            <person name="dos Santos R.A.C."/>
            <person name="Borges T.A."/>
            <person name="Riano-Pachon D.M."/>
            <person name="Goldman G.H."/>
        </authorList>
    </citation>
    <scope>NUCLEOTIDE SEQUENCE [LARGE SCALE GENOMIC DNA]</scope>
    <source>
        <strain evidence="3">GHG001</strain>
    </source>
</reference>
<sequence length="756" mass="82173">MFGSPDDTSILSHDSDSFLPTISDSDLVRDAKHVHWQHPPFLPDTAQTYPHLHSMDSLIEPDGSSSKAGKGLGGVKAKMKAVVRLLSGSKQQPNAAAAVSAKGLPIAGQTLQPIYIKTTPQVGHEPQRVTRVDTPRPDRNFGAITDSDDPAVIGSIREHLASQHEPQVHPPPPPPSTQLDPQAAITIPPTAVTAKKRIPNAHEIGLGFPEEPRKRSSPEQAVAPGARVASRPLPPTPALQAQSTSLVPQQPLAHEHIPQLGMSHLNYGATVHQTEQPTHVDSASRLTKFPSLRRVNGTINPVRLAEELETLSTLSSSRRSRKPSSYRKPPPSSSASVELDSSQEAVCHWRPSLSPPLPSARLNGAAAYTSHGVKPPSLENSEDESIRRIQDWRVHIKQAPSVLSKAASAHSRFEGDEVSSHLTSVSRSPLSKGEKTSSVSPSRFAQVLDEVSAQYRGSRSPLSKEENETPTMKAKRVVGKAAAASFHGSPRGVRTVSGTSHIARLSDDQFDRLARVAEGPPPPPPTPIPKETTLRPAEEEERRTSLDSTHPTTLSTLEHKAAKHIDTLDGMIRKHPEKMWRILGERPGLMLVVLLRCKVEERLEERRSEVGVGSLVDLTTKHGREERENDGVRAIEESLVGLNFGVMQPTKTDKVPSIVVSRPSSKSDSQAPPSSASTAIVVAPTPAQGQGEDKVDSRGNAALESMVKRLEQAGELCTVQQTLLTLQDKLMSADSEYHRLRDRLSVPQRNQREKRY</sequence>
<dbReference type="OMA" id="DAKHVHW"/>
<feature type="region of interest" description="Disordered" evidence="1">
    <location>
        <begin position="515"/>
        <end position="551"/>
    </location>
</feature>
<feature type="region of interest" description="Disordered" evidence="1">
    <location>
        <begin position="413"/>
        <end position="497"/>
    </location>
</feature>
<dbReference type="OrthoDB" id="2552656at2759"/>
<name>V5E7A9_KALBG</name>
<feature type="compositionally biased region" description="Basic and acidic residues" evidence="1">
    <location>
        <begin position="125"/>
        <end position="139"/>
    </location>
</feature>
<feature type="region of interest" description="Disordered" evidence="1">
    <location>
        <begin position="654"/>
        <end position="679"/>
    </location>
</feature>
<protein>
    <submittedName>
        <fullName evidence="2">Uncharacterized protein</fullName>
    </submittedName>
</protein>
<feature type="compositionally biased region" description="Basic and acidic residues" evidence="1">
    <location>
        <begin position="532"/>
        <end position="545"/>
    </location>
</feature>
<feature type="compositionally biased region" description="Pro residues" evidence="1">
    <location>
        <begin position="519"/>
        <end position="528"/>
    </location>
</feature>
<dbReference type="Proteomes" id="UP000019377">
    <property type="component" value="Unassembled WGS sequence"/>
</dbReference>